<dbReference type="Proteomes" id="UP000192939">
    <property type="component" value="Unassembled WGS sequence"/>
</dbReference>
<proteinExistence type="predicted"/>
<sequence>MWQPEKLKGNAFLWIVGLGAFYAVFYTVFTLLSIHG</sequence>
<feature type="transmembrane region" description="Helical" evidence="1">
    <location>
        <begin position="12"/>
        <end position="34"/>
    </location>
</feature>
<keyword evidence="1" id="KW-0812">Transmembrane</keyword>
<gene>
    <name evidence="2" type="ORF">SAMN02744124_02551</name>
</gene>
<comment type="caution">
    <text evidence="2">The sequence shown here is derived from an EMBL/GenBank/DDBJ whole genome shotgun (WGS) entry which is preliminary data.</text>
</comment>
<dbReference type="EMBL" id="FXAE01000025">
    <property type="protein sequence ID" value="SMF34876.1"/>
    <property type="molecule type" value="Genomic_DNA"/>
</dbReference>
<organism evidence="2 3">
    <name type="scientific">Paenibacillus barengoltzii J12</name>
    <dbReference type="NCBI Taxonomy" id="935846"/>
    <lineage>
        <taxon>Bacteria</taxon>
        <taxon>Bacillati</taxon>
        <taxon>Bacillota</taxon>
        <taxon>Bacilli</taxon>
        <taxon>Bacillales</taxon>
        <taxon>Paenibacillaceae</taxon>
        <taxon>Paenibacillus</taxon>
    </lineage>
</organism>
<evidence type="ECO:0000313" key="3">
    <source>
        <dbReference type="Proteomes" id="UP000192939"/>
    </source>
</evidence>
<keyword evidence="3" id="KW-1185">Reference proteome</keyword>
<evidence type="ECO:0000256" key="1">
    <source>
        <dbReference type="SAM" id="Phobius"/>
    </source>
</evidence>
<keyword evidence="1" id="KW-1133">Transmembrane helix</keyword>
<keyword evidence="1" id="KW-0472">Membrane</keyword>
<name>A0ABY1LYK4_9BACL</name>
<accession>A0ABY1LYK4</accession>
<reference evidence="2 3" key="1">
    <citation type="submission" date="2017-04" db="EMBL/GenBank/DDBJ databases">
        <authorList>
            <person name="Varghese N."/>
            <person name="Submissions S."/>
        </authorList>
    </citation>
    <scope>NUCLEOTIDE SEQUENCE [LARGE SCALE GENOMIC DNA]</scope>
    <source>
        <strain evidence="2 3">J12</strain>
    </source>
</reference>
<evidence type="ECO:0000313" key="2">
    <source>
        <dbReference type="EMBL" id="SMF34876.1"/>
    </source>
</evidence>
<protein>
    <submittedName>
        <fullName evidence="2">Uncharacterized protein</fullName>
    </submittedName>
</protein>